<dbReference type="EMBL" id="MHLA01000021">
    <property type="protein sequence ID" value="OGY99112.1"/>
    <property type="molecule type" value="Genomic_DNA"/>
</dbReference>
<sequence length="199" mass="22790">MKKQTYKHKTPNDLSKRLKRRFYKIAAITTLVYVTLSLIKFHGELSYLPNELAITWAVFLLCYTSFKELLRWNNIEDAATYRGGLWAALVLGGGIWMIAWNIVRAWAFNLPSFPFPAEYQAVTIETIVLYTLSLISASLYKYRKGERYTMRQKARGRAMRQAKKDVVSAAPAQNTEIQAVLTKTTALDDKNNPPDEKTS</sequence>
<name>A0A1G2CCJ6_9BACT</name>
<evidence type="ECO:0000313" key="3">
    <source>
        <dbReference type="Proteomes" id="UP000178880"/>
    </source>
</evidence>
<keyword evidence="1" id="KW-0812">Transmembrane</keyword>
<comment type="caution">
    <text evidence="2">The sequence shown here is derived from an EMBL/GenBank/DDBJ whole genome shotgun (WGS) entry which is preliminary data.</text>
</comment>
<reference evidence="2 3" key="1">
    <citation type="journal article" date="2016" name="Nat. Commun.">
        <title>Thousands of microbial genomes shed light on interconnected biogeochemical processes in an aquifer system.</title>
        <authorList>
            <person name="Anantharaman K."/>
            <person name="Brown C.T."/>
            <person name="Hug L.A."/>
            <person name="Sharon I."/>
            <person name="Castelle C.J."/>
            <person name="Probst A.J."/>
            <person name="Thomas B.C."/>
            <person name="Singh A."/>
            <person name="Wilkins M.J."/>
            <person name="Karaoz U."/>
            <person name="Brodie E.L."/>
            <person name="Williams K.H."/>
            <person name="Hubbard S.S."/>
            <person name="Banfield J.F."/>
        </authorList>
    </citation>
    <scope>NUCLEOTIDE SEQUENCE [LARGE SCALE GENOMIC DNA]</scope>
</reference>
<evidence type="ECO:0000256" key="1">
    <source>
        <dbReference type="SAM" id="Phobius"/>
    </source>
</evidence>
<organism evidence="2 3">
    <name type="scientific">Candidatus Liptonbacteria bacterium RIFCSPLOWO2_01_FULL_52_25</name>
    <dbReference type="NCBI Taxonomy" id="1798650"/>
    <lineage>
        <taxon>Bacteria</taxon>
        <taxon>Candidatus Liptoniibacteriota</taxon>
    </lineage>
</organism>
<feature type="transmembrane region" description="Helical" evidence="1">
    <location>
        <begin position="21"/>
        <end position="41"/>
    </location>
</feature>
<dbReference type="STRING" id="1798650.A2945_05345"/>
<evidence type="ECO:0000313" key="2">
    <source>
        <dbReference type="EMBL" id="OGY99112.1"/>
    </source>
</evidence>
<feature type="transmembrane region" description="Helical" evidence="1">
    <location>
        <begin position="47"/>
        <end position="66"/>
    </location>
</feature>
<dbReference type="Proteomes" id="UP000178880">
    <property type="component" value="Unassembled WGS sequence"/>
</dbReference>
<keyword evidence="1" id="KW-0472">Membrane</keyword>
<gene>
    <name evidence="2" type="ORF">A2945_05345</name>
</gene>
<protein>
    <submittedName>
        <fullName evidence="2">Uncharacterized protein</fullName>
    </submittedName>
</protein>
<feature type="transmembrane region" description="Helical" evidence="1">
    <location>
        <begin position="119"/>
        <end position="140"/>
    </location>
</feature>
<proteinExistence type="predicted"/>
<keyword evidence="1" id="KW-1133">Transmembrane helix</keyword>
<dbReference type="AlphaFoldDB" id="A0A1G2CCJ6"/>
<feature type="transmembrane region" description="Helical" evidence="1">
    <location>
        <begin position="86"/>
        <end position="107"/>
    </location>
</feature>
<accession>A0A1G2CCJ6</accession>